<feature type="transmembrane region" description="Helical" evidence="4">
    <location>
        <begin position="89"/>
        <end position="108"/>
    </location>
</feature>
<dbReference type="InterPro" id="IPR020846">
    <property type="entry name" value="MFS_dom"/>
</dbReference>
<dbReference type="PANTHER" id="PTHR23534">
    <property type="entry name" value="MFS PERMEASE"/>
    <property type="match status" value="1"/>
</dbReference>
<dbReference type="Pfam" id="PF07690">
    <property type="entry name" value="MFS_1"/>
    <property type="match status" value="1"/>
</dbReference>
<dbReference type="PANTHER" id="PTHR23534:SF1">
    <property type="entry name" value="MAJOR FACILITATOR SUPERFAMILY PROTEIN"/>
    <property type="match status" value="1"/>
</dbReference>
<dbReference type="PROSITE" id="PS50850">
    <property type="entry name" value="MFS"/>
    <property type="match status" value="1"/>
</dbReference>
<name>A0A7X1NGZ6_9BURK</name>
<feature type="transmembrane region" description="Helical" evidence="4">
    <location>
        <begin position="266"/>
        <end position="285"/>
    </location>
</feature>
<evidence type="ECO:0000313" key="7">
    <source>
        <dbReference type="Proteomes" id="UP000484381"/>
    </source>
</evidence>
<feature type="transmembrane region" description="Helical" evidence="4">
    <location>
        <begin position="176"/>
        <end position="206"/>
    </location>
</feature>
<dbReference type="SUPFAM" id="SSF103473">
    <property type="entry name" value="MFS general substrate transporter"/>
    <property type="match status" value="1"/>
</dbReference>
<dbReference type="AlphaFoldDB" id="A0A7X1NGZ6"/>
<gene>
    <name evidence="6" type="ORF">GCT13_32020</name>
</gene>
<feature type="domain" description="Major facilitator superfamily (MFS) profile" evidence="5">
    <location>
        <begin position="24"/>
        <end position="404"/>
    </location>
</feature>
<dbReference type="GO" id="GO:0022857">
    <property type="term" value="F:transmembrane transporter activity"/>
    <property type="evidence" value="ECO:0007669"/>
    <property type="project" value="InterPro"/>
</dbReference>
<dbReference type="InterPro" id="IPR036259">
    <property type="entry name" value="MFS_trans_sf"/>
</dbReference>
<evidence type="ECO:0000259" key="5">
    <source>
        <dbReference type="PROSITE" id="PS50850"/>
    </source>
</evidence>
<comment type="caution">
    <text evidence="6">The sequence shown here is derived from an EMBL/GenBank/DDBJ whole genome shotgun (WGS) entry which is preliminary data.</text>
</comment>
<feature type="transmembrane region" description="Helical" evidence="4">
    <location>
        <begin position="292"/>
        <end position="311"/>
    </location>
</feature>
<feature type="transmembrane region" description="Helical" evidence="4">
    <location>
        <begin position="60"/>
        <end position="82"/>
    </location>
</feature>
<organism evidence="6 7">
    <name type="scientific">Paraburkholderia franconis</name>
    <dbReference type="NCBI Taxonomy" id="2654983"/>
    <lineage>
        <taxon>Bacteria</taxon>
        <taxon>Pseudomonadati</taxon>
        <taxon>Pseudomonadota</taxon>
        <taxon>Betaproteobacteria</taxon>
        <taxon>Burkholderiales</taxon>
        <taxon>Burkholderiaceae</taxon>
        <taxon>Paraburkholderia</taxon>
    </lineage>
</organism>
<protein>
    <submittedName>
        <fullName evidence="6">MFS transporter</fullName>
    </submittedName>
</protein>
<dbReference type="EMBL" id="WHNP01000042">
    <property type="protein sequence ID" value="MPW21376.1"/>
    <property type="molecule type" value="Genomic_DNA"/>
</dbReference>
<evidence type="ECO:0000256" key="1">
    <source>
        <dbReference type="ARBA" id="ARBA00022692"/>
    </source>
</evidence>
<keyword evidence="1 4" id="KW-0812">Transmembrane</keyword>
<feature type="transmembrane region" description="Helical" evidence="4">
    <location>
        <begin position="114"/>
        <end position="138"/>
    </location>
</feature>
<dbReference type="InterPro" id="IPR011701">
    <property type="entry name" value="MFS"/>
</dbReference>
<proteinExistence type="predicted"/>
<evidence type="ECO:0000256" key="2">
    <source>
        <dbReference type="ARBA" id="ARBA00022989"/>
    </source>
</evidence>
<evidence type="ECO:0000313" key="6">
    <source>
        <dbReference type="EMBL" id="MPW21376.1"/>
    </source>
</evidence>
<evidence type="ECO:0000256" key="3">
    <source>
        <dbReference type="ARBA" id="ARBA00023136"/>
    </source>
</evidence>
<feature type="transmembrane region" description="Helical" evidence="4">
    <location>
        <begin position="353"/>
        <end position="375"/>
    </location>
</feature>
<dbReference type="RefSeq" id="WP_152765024.1">
    <property type="nucleotide sequence ID" value="NZ_WHNP01000042.1"/>
</dbReference>
<evidence type="ECO:0000256" key="4">
    <source>
        <dbReference type="SAM" id="Phobius"/>
    </source>
</evidence>
<reference evidence="6 7" key="1">
    <citation type="submission" date="2019-10" db="EMBL/GenBank/DDBJ databases">
        <title>Paraburkholderia sp. isolated from nodules of Mimosa pudica from Brazilian Atlantic Forest soils.</title>
        <authorList>
            <person name="Paulitsch F."/>
            <person name="Hungria M."/>
            <person name="Dall'Agnol R."/>
        </authorList>
    </citation>
    <scope>NUCLEOTIDE SEQUENCE [LARGE SCALE GENOMIC DNA]</scope>
    <source>
        <strain evidence="6 7">CNPSo 3157</strain>
    </source>
</reference>
<dbReference type="Gene3D" id="1.20.1250.20">
    <property type="entry name" value="MFS general substrate transporter like domains"/>
    <property type="match status" value="1"/>
</dbReference>
<keyword evidence="3 4" id="KW-0472">Membrane</keyword>
<keyword evidence="7" id="KW-1185">Reference proteome</keyword>
<feature type="transmembrane region" description="Helical" evidence="4">
    <location>
        <begin position="227"/>
        <end position="246"/>
    </location>
</feature>
<feature type="transmembrane region" description="Helical" evidence="4">
    <location>
        <begin position="150"/>
        <end position="170"/>
    </location>
</feature>
<keyword evidence="2 4" id="KW-1133">Transmembrane helix</keyword>
<feature type="transmembrane region" description="Helical" evidence="4">
    <location>
        <begin position="317"/>
        <end position="341"/>
    </location>
</feature>
<dbReference type="Proteomes" id="UP000484381">
    <property type="component" value="Unassembled WGS sequence"/>
</dbReference>
<accession>A0A7X1NGZ6</accession>
<sequence>MSYINADTLTEAASSPLYPQARGNVARLTIAQALAGANSTVVYATGAIVGNTLAPSHALATLPISIFVVGMAACSLPAGAMAQRHGRRVAFLIGTGFGVLVGLLAALAVVLGSFWLFCAATFFGGAYAAVVLSFRFAAADCVPPERSPRALSLVMAGGVLAGAIGPQLVIHTMYLWAPYTFAATFLAQAAVAALSALILLGVRLPMPAASEAAGGRPIGVIARQPRFVTAVICAVVSYLLMNFLMTAAPLAMQMCGLSQASSNLGIQWHVIAMYAPGFFTGRLITRFGAHRVIIAGLALTALSAAVGMLGIDVAHFWLTLIPLGIGWNFGFVGASALVLECHYPEGKARVQSLNDFVVFGTMAFGSFLSGGLLTAYGWGTVLRLSFVPLVLASSFSLARLRRAAVGHRGDQCATFRVSDFGTRGSPGICVASIAGQRIRLPGY</sequence>